<evidence type="ECO:0000313" key="3">
    <source>
        <dbReference type="Proteomes" id="UP000289497"/>
    </source>
</evidence>
<dbReference type="AlphaFoldDB" id="A0A449B6C2"/>
<dbReference type="OrthoDB" id="9798761at2"/>
<accession>A0A449B6C2</accession>
<dbReference type="EMBL" id="LR215039">
    <property type="protein sequence ID" value="VEU76157.1"/>
    <property type="molecule type" value="Genomic_DNA"/>
</dbReference>
<dbReference type="KEGG" id="mcou:NCTC10179_00327"/>
<protein>
    <submittedName>
        <fullName evidence="2">Uncharacterized conserved protein</fullName>
    </submittedName>
</protein>
<evidence type="ECO:0000259" key="1">
    <source>
        <dbReference type="Pfam" id="PF03235"/>
    </source>
</evidence>
<name>A0A449B6C2_9BACT</name>
<proteinExistence type="predicted"/>
<dbReference type="RefSeq" id="WP_036433839.1">
    <property type="nucleotide sequence ID" value="NZ_LR215039.1"/>
</dbReference>
<organism evidence="2 3">
    <name type="scientific">Mycoplasmopsis columboralis</name>
    <dbReference type="NCBI Taxonomy" id="171282"/>
    <lineage>
        <taxon>Bacteria</taxon>
        <taxon>Bacillati</taxon>
        <taxon>Mycoplasmatota</taxon>
        <taxon>Mycoplasmoidales</taxon>
        <taxon>Metamycoplasmataceae</taxon>
        <taxon>Mycoplasmopsis</taxon>
    </lineage>
</organism>
<keyword evidence="3" id="KW-1185">Reference proteome</keyword>
<evidence type="ECO:0000313" key="2">
    <source>
        <dbReference type="EMBL" id="VEU76157.1"/>
    </source>
</evidence>
<dbReference type="PANTHER" id="PTHR37292:SF2">
    <property type="entry name" value="DUF262 DOMAIN-CONTAINING PROTEIN"/>
    <property type="match status" value="1"/>
</dbReference>
<sequence>MTTKSKNSYENLSAIEALNKANTNILLIPDIQRDYVWDVEDIESLFDSIVRNFPIGSFIFFKTTSQYIRECKLNLYSFFHKYRKSDTKNQQVPKNIIDGIDRYIVIDGQQRLTSLNIGLYGYYEVYKGGRGKKRNENENWAKKELYYNMRYYDNEDYSSEDTAENSQDNKVNKRFVFLEEKQMSEKQKQNFIKIKEVIFKSNRKEFIKEIEEKYSFNKKKFSRSFRDLEILRTRLHEKKSNALVHYYSVNENDYNNAVDIFIKTNGSGKKLSKSDLIFSALVSYWPEGKEKIDSLLKSINGINVDEKRRFNFSRDYLILACLILLDKSARLKISDLTESVIEDIQKKWEKFEHAFNQLVNILKYFKLEDKLIPSYNATIPVLYFIFKTSKFDDTKKIYVNKNLETSKFEIFKYLIISFAKNLFGMSSSSSLDRIRNILNEKFCKEKNLFKIQFTVDLFDDIEVVGLRNFKVDQEEIERWIRKFKYNSHYSHAYMLLKLLYRDLDNFLKFDLDHCHPKNPENGYIGTLDKIFEMKRNIL</sequence>
<reference evidence="2 3" key="1">
    <citation type="submission" date="2019-01" db="EMBL/GenBank/DDBJ databases">
        <authorList>
            <consortium name="Pathogen Informatics"/>
        </authorList>
    </citation>
    <scope>NUCLEOTIDE SEQUENCE [LARGE SCALE GENOMIC DNA]</scope>
    <source>
        <strain evidence="2 3">NCTC10179</strain>
    </source>
</reference>
<dbReference type="PANTHER" id="PTHR37292">
    <property type="entry name" value="VNG6097C"/>
    <property type="match status" value="1"/>
</dbReference>
<gene>
    <name evidence="2" type="ORF">NCTC10179_00327</name>
</gene>
<dbReference type="InterPro" id="IPR004919">
    <property type="entry name" value="GmrSD_N"/>
</dbReference>
<feature type="domain" description="GmrSD restriction endonucleases N-terminal" evidence="1">
    <location>
        <begin position="18"/>
        <end position="281"/>
    </location>
</feature>
<dbReference type="Proteomes" id="UP000289497">
    <property type="component" value="Chromosome"/>
</dbReference>
<dbReference type="Pfam" id="PF03235">
    <property type="entry name" value="GmrSD_N"/>
    <property type="match status" value="1"/>
</dbReference>